<organism evidence="7 8">
    <name type="scientific">Fusobacterium necrogenes</name>
    <dbReference type="NCBI Taxonomy" id="858"/>
    <lineage>
        <taxon>Bacteria</taxon>
        <taxon>Fusobacteriati</taxon>
        <taxon>Fusobacteriota</taxon>
        <taxon>Fusobacteriia</taxon>
        <taxon>Fusobacteriales</taxon>
        <taxon>Fusobacteriaceae</taxon>
        <taxon>Fusobacterium</taxon>
    </lineage>
</organism>
<dbReference type="Pfam" id="PF03743">
    <property type="entry name" value="TrbI"/>
    <property type="match status" value="1"/>
</dbReference>
<accession>A0A377GNU0</accession>
<keyword evidence="4 6" id="KW-1133">Transmembrane helix</keyword>
<evidence type="ECO:0000256" key="1">
    <source>
        <dbReference type="ARBA" id="ARBA00004167"/>
    </source>
</evidence>
<dbReference type="EMBL" id="UGGU01000001">
    <property type="protein sequence ID" value="STO26889.1"/>
    <property type="molecule type" value="Genomic_DNA"/>
</dbReference>
<dbReference type="CDD" id="cd16429">
    <property type="entry name" value="VirB10"/>
    <property type="match status" value="1"/>
</dbReference>
<dbReference type="OrthoDB" id="9807354at2"/>
<name>A0A377GNU0_9FUSO</name>
<comment type="similarity">
    <text evidence="2">Belongs to the TrbI/VirB10 family.</text>
</comment>
<dbReference type="InterPro" id="IPR005498">
    <property type="entry name" value="T4SS_VirB10/TraB/TrbI"/>
</dbReference>
<dbReference type="GO" id="GO:0016020">
    <property type="term" value="C:membrane"/>
    <property type="evidence" value="ECO:0007669"/>
    <property type="project" value="UniProtKB-SubCell"/>
</dbReference>
<evidence type="ECO:0000256" key="2">
    <source>
        <dbReference type="ARBA" id="ARBA00010265"/>
    </source>
</evidence>
<proteinExistence type="inferred from homology"/>
<evidence type="ECO:0000313" key="7">
    <source>
        <dbReference type="EMBL" id="STO26889.1"/>
    </source>
</evidence>
<dbReference type="AlphaFoldDB" id="A0A377GNU0"/>
<keyword evidence="3 6" id="KW-0812">Transmembrane</keyword>
<evidence type="ECO:0000256" key="6">
    <source>
        <dbReference type="SAM" id="Phobius"/>
    </source>
</evidence>
<evidence type="ECO:0000256" key="3">
    <source>
        <dbReference type="ARBA" id="ARBA00022692"/>
    </source>
</evidence>
<gene>
    <name evidence="7" type="ORF">NCTC10723_00032</name>
</gene>
<protein>
    <submittedName>
        <fullName evidence="7">Type IV secretion system protein virB10</fullName>
    </submittedName>
</protein>
<keyword evidence="8" id="KW-1185">Reference proteome</keyword>
<evidence type="ECO:0000256" key="4">
    <source>
        <dbReference type="ARBA" id="ARBA00022989"/>
    </source>
</evidence>
<comment type="subcellular location">
    <subcellularLocation>
        <location evidence="1">Membrane</location>
        <topology evidence="1">Single-pass membrane protein</topology>
    </subcellularLocation>
</comment>
<evidence type="ECO:0000313" key="8">
    <source>
        <dbReference type="Proteomes" id="UP000255328"/>
    </source>
</evidence>
<dbReference type="Proteomes" id="UP000255328">
    <property type="component" value="Unassembled WGS sequence"/>
</dbReference>
<dbReference type="Gene3D" id="2.40.128.260">
    <property type="entry name" value="Type IV secretion system, VirB10/TraB/TrbI"/>
    <property type="match status" value="1"/>
</dbReference>
<evidence type="ECO:0000256" key="5">
    <source>
        <dbReference type="ARBA" id="ARBA00023136"/>
    </source>
</evidence>
<feature type="transmembrane region" description="Helical" evidence="6">
    <location>
        <begin position="28"/>
        <end position="49"/>
    </location>
</feature>
<dbReference type="RefSeq" id="WP_115268183.1">
    <property type="nucleotide sequence ID" value="NZ_UGGU01000001.1"/>
</dbReference>
<keyword evidence="5 6" id="KW-0472">Membrane</keyword>
<sequence>MEENIEKNIEDMENYEPKSENKINKKKITLVGLGLVLILLIFVIISSLVSSKLKEISTPKAEQTQEGTAPINNRKKITENIGYAGEKSQFLVQNKEKTTNTTDTSNNIKEIKPQIKIEEKLDETLKAYYEQLLQEELAARKSVIQFDDPEQTQQTTTGFIPGTATNASMPNFGNILPQEADQNKIKEKKEFLKGVNEDKVTIYNPYEVISSLSEYQVNAGSIIPGIFITGVKSTLPGRMIGQVRENVYDSTTGNHLLIPKGARLLGMYDSNVTFGQDRIMIIWERIIFPSGKSIQLDRFVGTDLSGYAGVTGKVNNHYGKLLTSVVLSSIIGAGTAIVENDKDDDWKRAAGEGAGEQIINIGTKFAEKVMNVSPEITIATGQKFNIIVNSDIVLEPIK</sequence>
<dbReference type="InterPro" id="IPR042217">
    <property type="entry name" value="T4SS_VirB10/TrbI"/>
</dbReference>
<reference evidence="7 8" key="1">
    <citation type="submission" date="2018-06" db="EMBL/GenBank/DDBJ databases">
        <authorList>
            <consortium name="Pathogen Informatics"/>
            <person name="Doyle S."/>
        </authorList>
    </citation>
    <scope>NUCLEOTIDE SEQUENCE [LARGE SCALE GENOMIC DNA]</scope>
    <source>
        <strain evidence="7 8">NCTC10723</strain>
    </source>
</reference>